<dbReference type="InterPro" id="IPR056777">
    <property type="entry name" value="Ycf2_N"/>
</dbReference>
<gene>
    <name evidence="2" type="ORF">ES288_A04G149100v1</name>
</gene>
<evidence type="ECO:0000313" key="2">
    <source>
        <dbReference type="EMBL" id="TYH22691.1"/>
    </source>
</evidence>
<dbReference type="Pfam" id="PF05695">
    <property type="entry name" value="Ycf2"/>
    <property type="match status" value="1"/>
</dbReference>
<proteinExistence type="predicted"/>
<evidence type="ECO:0000313" key="3">
    <source>
        <dbReference type="Proteomes" id="UP000323506"/>
    </source>
</evidence>
<dbReference type="EMBL" id="CM017691">
    <property type="protein sequence ID" value="TYH22691.1"/>
    <property type="molecule type" value="Genomic_DNA"/>
</dbReference>
<name>A0A5D2GXV9_GOSDA</name>
<feature type="domain" description="Ycf2 N-terminal" evidence="1">
    <location>
        <begin position="1"/>
        <end position="107"/>
    </location>
</feature>
<accession>A0A5D2GXV9</accession>
<protein>
    <recommendedName>
        <fullName evidence="1">Ycf2 N-terminal domain-containing protein</fullName>
    </recommendedName>
</protein>
<reference evidence="2 3" key="1">
    <citation type="submission" date="2019-06" db="EMBL/GenBank/DDBJ databases">
        <title>WGS assembly of Gossypium darwinii.</title>
        <authorList>
            <person name="Chen Z.J."/>
            <person name="Sreedasyam A."/>
            <person name="Ando A."/>
            <person name="Song Q."/>
            <person name="De L."/>
            <person name="Hulse-Kemp A."/>
            <person name="Ding M."/>
            <person name="Ye W."/>
            <person name="Kirkbride R."/>
            <person name="Jenkins J."/>
            <person name="Plott C."/>
            <person name="Lovell J."/>
            <person name="Lin Y.-M."/>
            <person name="Vaughn R."/>
            <person name="Liu B."/>
            <person name="Li W."/>
            <person name="Simpson S."/>
            <person name="Scheffler B."/>
            <person name="Saski C."/>
            <person name="Grover C."/>
            <person name="Hu G."/>
            <person name="Conover J."/>
            <person name="Carlson J."/>
            <person name="Shu S."/>
            <person name="Boston L."/>
            <person name="Williams M."/>
            <person name="Peterson D."/>
            <person name="Mcgee K."/>
            <person name="Jones D."/>
            <person name="Wendel J."/>
            <person name="Stelly D."/>
            <person name="Grimwood J."/>
            <person name="Schmutz J."/>
        </authorList>
    </citation>
    <scope>NUCLEOTIDE SEQUENCE [LARGE SCALE GENOMIC DNA]</scope>
    <source>
        <strain evidence="2">1808015.09</strain>
    </source>
</reference>
<evidence type="ECO:0000259" key="1">
    <source>
        <dbReference type="Pfam" id="PF05695"/>
    </source>
</evidence>
<sequence length="110" mass="13216">MSRLFMEREKQMNNHLLPKEIEFLRNLTRSIYSFFSDRWLELHLGSNPTERSTKDQKLLKKEQDVSFVPSKRLENKEIVNIFKIITYLQSTVSIYPISSNLRCHMVLRIK</sequence>
<organism evidence="2 3">
    <name type="scientific">Gossypium darwinii</name>
    <name type="common">Darwin's cotton</name>
    <name type="synonym">Gossypium barbadense var. darwinii</name>
    <dbReference type="NCBI Taxonomy" id="34276"/>
    <lineage>
        <taxon>Eukaryota</taxon>
        <taxon>Viridiplantae</taxon>
        <taxon>Streptophyta</taxon>
        <taxon>Embryophyta</taxon>
        <taxon>Tracheophyta</taxon>
        <taxon>Spermatophyta</taxon>
        <taxon>Magnoliopsida</taxon>
        <taxon>eudicotyledons</taxon>
        <taxon>Gunneridae</taxon>
        <taxon>Pentapetalae</taxon>
        <taxon>rosids</taxon>
        <taxon>malvids</taxon>
        <taxon>Malvales</taxon>
        <taxon>Malvaceae</taxon>
        <taxon>Malvoideae</taxon>
        <taxon>Gossypium</taxon>
    </lineage>
</organism>
<dbReference type="AlphaFoldDB" id="A0A5D2GXV9"/>
<keyword evidence="3" id="KW-1185">Reference proteome</keyword>
<dbReference type="Proteomes" id="UP000323506">
    <property type="component" value="Chromosome A04"/>
</dbReference>